<dbReference type="SUPFAM" id="SSF53448">
    <property type="entry name" value="Nucleotide-diphospho-sugar transferases"/>
    <property type="match status" value="1"/>
</dbReference>
<dbReference type="AlphaFoldDB" id="A0A346NP83"/>
<dbReference type="Pfam" id="PF00535">
    <property type="entry name" value="Glycos_transf_2"/>
    <property type="match status" value="1"/>
</dbReference>
<protein>
    <submittedName>
        <fullName evidence="2">Glycosyltransferase family 2 protein</fullName>
    </submittedName>
</protein>
<evidence type="ECO:0000313" key="3">
    <source>
        <dbReference type="Proteomes" id="UP000262073"/>
    </source>
</evidence>
<keyword evidence="2" id="KW-0808">Transferase</keyword>
<keyword evidence="3" id="KW-1185">Reference proteome</keyword>
<gene>
    <name evidence="2" type="ORF">D0Y50_13880</name>
</gene>
<evidence type="ECO:0000313" key="2">
    <source>
        <dbReference type="EMBL" id="AXR07340.1"/>
    </source>
</evidence>
<accession>A0A346NP83</accession>
<sequence>MHPNTSPDSALVTAIITTYKGADTVAIAAQSVLTQTHAQVEVIVVDDNGQGSPAQQQTQAALAALNDSRIRYVPHQHNSNGAVARNTGIDAAKGQYICFLDDDDVYLPERIAESVRYLTDNPALAGVCVGVEVHYSATHISTVAMHQPITAARVLTDEMCIGTGSNLFFSRKVFDQGLRFDTAFRRHQDLEFVLCVLRQYQIGNLDQVLVIKKSNATSNIPDYRNFRAAKQMYFTKFAPEIAGLSAAQRNLFYKTHYRLLLDIAEHEGNRKNILTAYKDCLQHGVFYVGDIASVLLGRKNYQKLKQRIAGSR</sequence>
<dbReference type="GO" id="GO:0016758">
    <property type="term" value="F:hexosyltransferase activity"/>
    <property type="evidence" value="ECO:0007669"/>
    <property type="project" value="UniProtKB-ARBA"/>
</dbReference>
<proteinExistence type="predicted"/>
<dbReference type="Gene3D" id="3.90.550.10">
    <property type="entry name" value="Spore Coat Polysaccharide Biosynthesis Protein SpsA, Chain A"/>
    <property type="match status" value="1"/>
</dbReference>
<evidence type="ECO:0000259" key="1">
    <source>
        <dbReference type="Pfam" id="PF00535"/>
    </source>
</evidence>
<dbReference type="InterPro" id="IPR001173">
    <property type="entry name" value="Glyco_trans_2-like"/>
</dbReference>
<dbReference type="CDD" id="cd00761">
    <property type="entry name" value="Glyco_tranf_GTA_type"/>
    <property type="match status" value="1"/>
</dbReference>
<dbReference type="EMBL" id="CP031769">
    <property type="protein sequence ID" value="AXR07340.1"/>
    <property type="molecule type" value="Genomic_DNA"/>
</dbReference>
<name>A0A346NP83_9ALTE</name>
<reference evidence="2 3" key="1">
    <citation type="submission" date="2018-08" db="EMBL/GenBank/DDBJ databases">
        <title>Salinimonas sediminis sp. nov., a piezophilic bacterium isolated from a deep-sea sediment sample from the New Britain Trench.</title>
        <authorList>
            <person name="Cao J."/>
        </authorList>
    </citation>
    <scope>NUCLEOTIDE SEQUENCE [LARGE SCALE GENOMIC DNA]</scope>
    <source>
        <strain evidence="2 3">N102</strain>
    </source>
</reference>
<dbReference type="KEGG" id="salm:D0Y50_13880"/>
<dbReference type="OrthoDB" id="9802649at2"/>
<dbReference type="RefSeq" id="WP_117317446.1">
    <property type="nucleotide sequence ID" value="NZ_CP031769.1"/>
</dbReference>
<organism evidence="2 3">
    <name type="scientific">Salinimonas sediminis</name>
    <dbReference type="NCBI Taxonomy" id="2303538"/>
    <lineage>
        <taxon>Bacteria</taxon>
        <taxon>Pseudomonadati</taxon>
        <taxon>Pseudomonadota</taxon>
        <taxon>Gammaproteobacteria</taxon>
        <taxon>Alteromonadales</taxon>
        <taxon>Alteromonadaceae</taxon>
        <taxon>Alteromonas/Salinimonas group</taxon>
        <taxon>Salinimonas</taxon>
    </lineage>
</organism>
<dbReference type="InterPro" id="IPR029044">
    <property type="entry name" value="Nucleotide-diphossugar_trans"/>
</dbReference>
<feature type="domain" description="Glycosyltransferase 2-like" evidence="1">
    <location>
        <begin position="14"/>
        <end position="176"/>
    </location>
</feature>
<dbReference type="PANTHER" id="PTHR22916">
    <property type="entry name" value="GLYCOSYLTRANSFERASE"/>
    <property type="match status" value="1"/>
</dbReference>
<dbReference type="Proteomes" id="UP000262073">
    <property type="component" value="Chromosome"/>
</dbReference>